<evidence type="ECO:0000256" key="1">
    <source>
        <dbReference type="ARBA" id="ARBA00005092"/>
    </source>
</evidence>
<comment type="function">
    <text evidence="4">Catalyzes the conversion of trans-anhydromevalonate 5-phosphate (tAHMP) into isopentenyl phosphate. Involved in the archaeal mevalonate (MVA) pathway, which provides fundamental precursors for isoprenoid biosynthesis, such as isopentenyl diphosphate (IPP) and dimethylallyl diphosphate (DMAPP).</text>
</comment>
<organism evidence="9">
    <name type="scientific">uncultured marine thaumarchaeote AD1000_21_H05</name>
    <dbReference type="NCBI Taxonomy" id="1455901"/>
    <lineage>
        <taxon>Archaea</taxon>
        <taxon>Nitrososphaerota</taxon>
        <taxon>environmental samples</taxon>
    </lineage>
</organism>
<reference evidence="9" key="1">
    <citation type="journal article" date="2014" name="Genome Biol. Evol.">
        <title>Pangenome evidence for extensive interdomain horizontal transfer affecting lineage core and shell genes in uncultured planktonic thaumarchaeota and euryarchaeota.</title>
        <authorList>
            <person name="Deschamps P."/>
            <person name="Zivanovic Y."/>
            <person name="Moreira D."/>
            <person name="Rodriguez-Valera F."/>
            <person name="Lopez-Garcia P."/>
        </authorList>
    </citation>
    <scope>NUCLEOTIDE SEQUENCE</scope>
</reference>
<dbReference type="InterPro" id="IPR002830">
    <property type="entry name" value="UbiD"/>
</dbReference>
<evidence type="ECO:0000259" key="8">
    <source>
        <dbReference type="Pfam" id="PF20696"/>
    </source>
</evidence>
<evidence type="ECO:0000256" key="3">
    <source>
        <dbReference type="ARBA" id="ARBA00049054"/>
    </source>
</evidence>
<comment type="catalytic activity">
    <reaction evidence="3">
        <text>(2E)-3-methyl-5-phosphooxypent-2-enoate + H(+) = isopentenyl phosphate + CO2</text>
        <dbReference type="Rhea" id="RHEA:78971"/>
        <dbReference type="ChEBI" id="CHEBI:15378"/>
        <dbReference type="ChEBI" id="CHEBI:16526"/>
        <dbReference type="ChEBI" id="CHEBI:65078"/>
        <dbReference type="ChEBI" id="CHEBI:229665"/>
        <dbReference type="EC" id="4.1.1.126"/>
    </reaction>
    <physiologicalReaction direction="left-to-right" evidence="3">
        <dbReference type="Rhea" id="RHEA:78972"/>
    </physiologicalReaction>
</comment>
<comment type="pathway">
    <text evidence="1">Isoprenoid biosynthesis; isopentenyl diphosphate biosynthesis via mevalonate pathway.</text>
</comment>
<dbReference type="PANTHER" id="PTHR30108">
    <property type="entry name" value="3-OCTAPRENYL-4-HYDROXYBENZOATE CARBOXY-LYASE-RELATED"/>
    <property type="match status" value="1"/>
</dbReference>
<dbReference type="InterPro" id="IPR049381">
    <property type="entry name" value="UbiD-like_C"/>
</dbReference>
<dbReference type="EC" id="4.1.1.126" evidence="5"/>
<comment type="similarity">
    <text evidence="2">Belongs to the UbiD family.</text>
</comment>
<comment type="cofactor">
    <cofactor evidence="7">
        <name>prenylated FMN</name>
        <dbReference type="ChEBI" id="CHEBI:87746"/>
    </cofactor>
</comment>
<evidence type="ECO:0000313" key="9">
    <source>
        <dbReference type="EMBL" id="AIE92341.1"/>
    </source>
</evidence>
<evidence type="ECO:0000256" key="5">
    <source>
        <dbReference type="ARBA" id="ARBA00049727"/>
    </source>
</evidence>
<evidence type="ECO:0000256" key="6">
    <source>
        <dbReference type="ARBA" id="ARBA00049754"/>
    </source>
</evidence>
<dbReference type="Gene3D" id="3.40.1670.10">
    <property type="entry name" value="UbiD C-terminal domain-like"/>
    <property type="match status" value="1"/>
</dbReference>
<dbReference type="EMBL" id="KF900363">
    <property type="protein sequence ID" value="AIE92341.1"/>
    <property type="molecule type" value="Genomic_DNA"/>
</dbReference>
<evidence type="ECO:0000256" key="4">
    <source>
        <dbReference type="ARBA" id="ARBA00049583"/>
    </source>
</evidence>
<dbReference type="PANTHER" id="PTHR30108:SF21">
    <property type="entry name" value="4-HYDROXYBENZOATE DECARBOXYLASE"/>
    <property type="match status" value="1"/>
</dbReference>
<dbReference type="Pfam" id="PF20696">
    <property type="entry name" value="UbiD_C"/>
    <property type="match status" value="1"/>
</dbReference>
<proteinExistence type="inferred from homology"/>
<dbReference type="GO" id="GO:0016831">
    <property type="term" value="F:carboxy-lyase activity"/>
    <property type="evidence" value="ECO:0007669"/>
    <property type="project" value="InterPro"/>
</dbReference>
<evidence type="ECO:0000256" key="7">
    <source>
        <dbReference type="ARBA" id="ARBA00049936"/>
    </source>
</evidence>
<accession>A0A075FS81</accession>
<dbReference type="SUPFAM" id="SSF143968">
    <property type="entry name" value="UbiD C-terminal domain-like"/>
    <property type="match status" value="1"/>
</dbReference>
<evidence type="ECO:0000256" key="2">
    <source>
        <dbReference type="ARBA" id="ARBA00010021"/>
    </source>
</evidence>
<dbReference type="GO" id="GO:0005737">
    <property type="term" value="C:cytoplasm"/>
    <property type="evidence" value="ECO:0007669"/>
    <property type="project" value="TreeGrafter"/>
</dbReference>
<sequence>MVTIVDDDIDPTDAVAVEFAMATRFQADKDLVIIKNVRGSSLDPSSDQKKLRTTKMGIDATIPASKRPDGFKLGKIPKSKTNLKNYLKK</sequence>
<feature type="domain" description="3-octaprenyl-4-hydroxybenzoate carboxy-lyase-like C-terminal" evidence="8">
    <location>
        <begin position="1"/>
        <end position="60"/>
    </location>
</feature>
<dbReference type="AlphaFoldDB" id="A0A075FS81"/>
<protein>
    <recommendedName>
        <fullName evidence="6">Anhydromevalonate phosphate decarboxylase</fullName>
        <ecNumber evidence="5">4.1.1.126</ecNumber>
    </recommendedName>
</protein>
<name>A0A075FS81_9ARCH</name>